<dbReference type="Gene3D" id="1.10.10.10">
    <property type="entry name" value="Winged helix-like DNA-binding domain superfamily/Winged helix DNA-binding domain"/>
    <property type="match status" value="1"/>
</dbReference>
<evidence type="ECO:0000313" key="6">
    <source>
        <dbReference type="EMBL" id="TWH16010.1"/>
    </source>
</evidence>
<evidence type="ECO:0000313" key="5">
    <source>
        <dbReference type="EMBL" id="TWH15946.1"/>
    </source>
</evidence>
<comment type="caution">
    <text evidence="6">The sequence shown here is derived from an EMBL/GenBank/DDBJ whole genome shotgun (WGS) entry which is preliminary data.</text>
</comment>
<evidence type="ECO:0000313" key="7">
    <source>
        <dbReference type="Proteomes" id="UP000317303"/>
    </source>
</evidence>
<dbReference type="EMBL" id="VLJV01000002">
    <property type="protein sequence ID" value="TWH15946.1"/>
    <property type="molecule type" value="Genomic_DNA"/>
</dbReference>
<dbReference type="InterPro" id="IPR036388">
    <property type="entry name" value="WH-like_DNA-bd_sf"/>
</dbReference>
<keyword evidence="3" id="KW-0804">Transcription</keyword>
<accession>A0A660C711</accession>
<dbReference type="RefSeq" id="WP_030534180.1">
    <property type="nucleotide sequence ID" value="NZ_JOIJ01000025.1"/>
</dbReference>
<dbReference type="PANTHER" id="PTHR44846:SF17">
    <property type="entry name" value="GNTR-FAMILY TRANSCRIPTIONAL REGULATOR"/>
    <property type="match status" value="1"/>
</dbReference>
<dbReference type="SMART" id="SM00345">
    <property type="entry name" value="HTH_GNTR"/>
    <property type="match status" value="1"/>
</dbReference>
<dbReference type="Proteomes" id="UP000317303">
    <property type="component" value="Unassembled WGS sequence"/>
</dbReference>
<dbReference type="GO" id="GO:0003700">
    <property type="term" value="F:DNA-binding transcription factor activity"/>
    <property type="evidence" value="ECO:0007669"/>
    <property type="project" value="InterPro"/>
</dbReference>
<evidence type="ECO:0000256" key="2">
    <source>
        <dbReference type="ARBA" id="ARBA00023125"/>
    </source>
</evidence>
<name>A0A660C711_9PSEU</name>
<evidence type="ECO:0000259" key="4">
    <source>
        <dbReference type="PROSITE" id="PS50949"/>
    </source>
</evidence>
<dbReference type="InterPro" id="IPR050679">
    <property type="entry name" value="Bact_HTH_transcr_reg"/>
</dbReference>
<feature type="domain" description="HTH gntR-type" evidence="4">
    <location>
        <begin position="2"/>
        <end position="70"/>
    </location>
</feature>
<keyword evidence="7" id="KW-1185">Reference proteome</keyword>
<dbReference type="PROSITE" id="PS50949">
    <property type="entry name" value="HTH_GNTR"/>
    <property type="match status" value="1"/>
</dbReference>
<dbReference type="Pfam" id="PF07702">
    <property type="entry name" value="UTRA"/>
    <property type="match status" value="1"/>
</dbReference>
<evidence type="ECO:0000256" key="3">
    <source>
        <dbReference type="ARBA" id="ARBA00023163"/>
    </source>
</evidence>
<dbReference type="OrthoDB" id="3615556at2"/>
<dbReference type="InterPro" id="IPR028978">
    <property type="entry name" value="Chorismate_lyase_/UTRA_dom_sf"/>
</dbReference>
<keyword evidence="1" id="KW-0805">Transcription regulation</keyword>
<dbReference type="PANTHER" id="PTHR44846">
    <property type="entry name" value="MANNOSYL-D-GLYCERATE TRANSPORT/METABOLISM SYSTEM REPRESSOR MNGR-RELATED"/>
    <property type="match status" value="1"/>
</dbReference>
<dbReference type="SUPFAM" id="SSF46785">
    <property type="entry name" value="Winged helix' DNA-binding domain"/>
    <property type="match status" value="1"/>
</dbReference>
<proteinExistence type="predicted"/>
<sequence>MTTTAADVAHHLREAIKRGDLVPGQRLGSNAELVAQYGAGKNTVSKAIGLLKAEGLLAGTTSAGIHVRTPPPRTVRSNTRYAQEKKLVRAPLEERRCFGSAEADTDVSVDDLDEDSAHYDVVAADEQVAAALRVDEGSSVLRRRYSRRYHATGGLRPSTSYLPVNLISDNPELFDAGHEPWPGGTMHQLYTVGIEVAYIEDRVTAVMPSPETQTEQDIPPGVPVLQIEKISFTGDDVPVEVTYIPLSAENTTLIYRTDLPGWTE</sequence>
<dbReference type="GO" id="GO:0003677">
    <property type="term" value="F:DNA binding"/>
    <property type="evidence" value="ECO:0007669"/>
    <property type="project" value="UniProtKB-KW"/>
</dbReference>
<dbReference type="EMBL" id="VLJV01000002">
    <property type="protein sequence ID" value="TWH16010.1"/>
    <property type="molecule type" value="Genomic_DNA"/>
</dbReference>
<reference evidence="6 7" key="1">
    <citation type="submission" date="2019-07" db="EMBL/GenBank/DDBJ databases">
        <title>R&amp;d 2014.</title>
        <authorList>
            <person name="Klenk H.-P."/>
        </authorList>
    </citation>
    <scope>NUCLEOTIDE SEQUENCE [LARGE SCALE GENOMIC DNA]</scope>
    <source>
        <strain evidence="6 7">DSM 43194</strain>
    </source>
</reference>
<dbReference type="Gene3D" id="3.40.1410.10">
    <property type="entry name" value="Chorismate lyase-like"/>
    <property type="match status" value="1"/>
</dbReference>
<dbReference type="GO" id="GO:0045892">
    <property type="term" value="P:negative regulation of DNA-templated transcription"/>
    <property type="evidence" value="ECO:0007669"/>
    <property type="project" value="TreeGrafter"/>
</dbReference>
<dbReference type="InterPro" id="IPR036390">
    <property type="entry name" value="WH_DNA-bd_sf"/>
</dbReference>
<dbReference type="Pfam" id="PF00392">
    <property type="entry name" value="GntR"/>
    <property type="match status" value="1"/>
</dbReference>
<dbReference type="AlphaFoldDB" id="A0A660C711"/>
<protein>
    <submittedName>
        <fullName evidence="6">GntR family transcriptional regulator</fullName>
    </submittedName>
</protein>
<dbReference type="InterPro" id="IPR011663">
    <property type="entry name" value="UTRA"/>
</dbReference>
<evidence type="ECO:0000256" key="1">
    <source>
        <dbReference type="ARBA" id="ARBA00023015"/>
    </source>
</evidence>
<organism evidence="6 7">
    <name type="scientific">Prauserella rugosa</name>
    <dbReference type="NCBI Taxonomy" id="43354"/>
    <lineage>
        <taxon>Bacteria</taxon>
        <taxon>Bacillati</taxon>
        <taxon>Actinomycetota</taxon>
        <taxon>Actinomycetes</taxon>
        <taxon>Pseudonocardiales</taxon>
        <taxon>Pseudonocardiaceae</taxon>
        <taxon>Prauserella</taxon>
    </lineage>
</organism>
<dbReference type="SUPFAM" id="SSF64288">
    <property type="entry name" value="Chorismate lyase-like"/>
    <property type="match status" value="1"/>
</dbReference>
<gene>
    <name evidence="5" type="ORF">JD82_04934</name>
    <name evidence="6" type="ORF">JD82_04998</name>
</gene>
<dbReference type="InterPro" id="IPR000524">
    <property type="entry name" value="Tscrpt_reg_HTH_GntR"/>
</dbReference>
<keyword evidence="2" id="KW-0238">DNA-binding</keyword>